<dbReference type="GO" id="GO:0046854">
    <property type="term" value="P:phosphatidylinositol phosphate biosynthetic process"/>
    <property type="evidence" value="ECO:0007669"/>
    <property type="project" value="TreeGrafter"/>
</dbReference>
<evidence type="ECO:0000256" key="9">
    <source>
        <dbReference type="SAM" id="MobiDB-lite"/>
    </source>
</evidence>
<feature type="compositionally biased region" description="Polar residues" evidence="9">
    <location>
        <begin position="1042"/>
        <end position="1057"/>
    </location>
</feature>
<keyword evidence="3 8" id="KW-0547">Nucleotide-binding</keyword>
<dbReference type="Pfam" id="PF00118">
    <property type="entry name" value="Cpn60_TCP1"/>
    <property type="match status" value="1"/>
</dbReference>
<gene>
    <name evidence="12" type="primary">LOC109711024</name>
</gene>
<dbReference type="FunFam" id="3.30.800.10:FF:000007">
    <property type="entry name" value="Putative 1-phosphatidylinositol-4-phosphate 5-kinase/ zinc ion binding family"/>
    <property type="match status" value="1"/>
</dbReference>
<feature type="region of interest" description="Disordered" evidence="9">
    <location>
        <begin position="1040"/>
        <end position="1062"/>
    </location>
</feature>
<protein>
    <recommendedName>
        <fullName evidence="1">1-phosphatidylinositol-3-phosphate 5-kinase</fullName>
        <ecNumber evidence="1">2.7.1.150</ecNumber>
    </recommendedName>
    <alternativeName>
        <fullName evidence="7">Phosphatidylinositol 3-phosphate 5-kinase type III</fullName>
    </alternativeName>
</protein>
<feature type="region of interest" description="Disordered" evidence="9">
    <location>
        <begin position="71"/>
        <end position="153"/>
    </location>
</feature>
<dbReference type="Gene3D" id="3.30.810.10">
    <property type="entry name" value="2-Layer Sandwich"/>
    <property type="match status" value="1"/>
</dbReference>
<dbReference type="CDD" id="cd17300">
    <property type="entry name" value="PIPKc_PIKfyve"/>
    <property type="match status" value="1"/>
</dbReference>
<keyword evidence="11" id="KW-1185">Reference proteome</keyword>
<dbReference type="RefSeq" id="XP_020089487.1">
    <property type="nucleotide sequence ID" value="XM_020233898.1"/>
</dbReference>
<dbReference type="InterPro" id="IPR002498">
    <property type="entry name" value="PInositol-4-P-4/5-kinase_core"/>
</dbReference>
<dbReference type="Gene3D" id="3.30.800.10">
    <property type="entry name" value="Phosphatidylinositol Phosphate Kinase II Beta"/>
    <property type="match status" value="1"/>
</dbReference>
<dbReference type="InterPro" id="IPR027483">
    <property type="entry name" value="PInositol-4-P-4/5-kinase_C_sf"/>
</dbReference>
<dbReference type="PANTHER" id="PTHR45748:SF4">
    <property type="entry name" value="1-PHOSPHATIDYLINOSITOL-3-PHOSPHATE 5-KINASE FAB1D-RELATED"/>
    <property type="match status" value="1"/>
</dbReference>
<feature type="compositionally biased region" description="Acidic residues" evidence="9">
    <location>
        <begin position="97"/>
        <end position="106"/>
    </location>
</feature>
<feature type="domain" description="PIPK" evidence="10">
    <location>
        <begin position="1259"/>
        <end position="1574"/>
    </location>
</feature>
<dbReference type="GO" id="GO:0005524">
    <property type="term" value="F:ATP binding"/>
    <property type="evidence" value="ECO:0007669"/>
    <property type="project" value="UniProtKB-UniRule"/>
</dbReference>
<dbReference type="Pfam" id="PF01504">
    <property type="entry name" value="PIP5K"/>
    <property type="match status" value="1"/>
</dbReference>
<keyword evidence="4 8" id="KW-0418">Kinase</keyword>
<dbReference type="FunFam" id="3.30.810.10:FF:000001">
    <property type="entry name" value="1-phosphatidylinositol 3-phosphate 5-kinase FAB1"/>
    <property type="match status" value="1"/>
</dbReference>
<accession>A0A6P5F1E4</accession>
<feature type="compositionally biased region" description="Acidic residues" evidence="9">
    <location>
        <begin position="130"/>
        <end position="148"/>
    </location>
</feature>
<feature type="compositionally biased region" description="Polar residues" evidence="9">
    <location>
        <begin position="82"/>
        <end position="91"/>
    </location>
</feature>
<dbReference type="Gene3D" id="3.50.7.10">
    <property type="entry name" value="GroEL"/>
    <property type="match status" value="1"/>
</dbReference>
<dbReference type="Gramene" id="Aco019385.1.mrna1">
    <property type="protein sequence ID" value="Aco019385.1.mrna1"/>
    <property type="gene ID" value="Aco019385.1.path1"/>
</dbReference>
<dbReference type="InterPro" id="IPR044769">
    <property type="entry name" value="PIKfyve_PIPKc"/>
</dbReference>
<evidence type="ECO:0000256" key="3">
    <source>
        <dbReference type="ARBA" id="ARBA00022741"/>
    </source>
</evidence>
<evidence type="ECO:0000313" key="11">
    <source>
        <dbReference type="Proteomes" id="UP000515123"/>
    </source>
</evidence>
<dbReference type="SMART" id="SM00330">
    <property type="entry name" value="PIPKc"/>
    <property type="match status" value="1"/>
</dbReference>
<dbReference type="SUPFAM" id="SSF56104">
    <property type="entry name" value="SAICAR synthase-like"/>
    <property type="match status" value="1"/>
</dbReference>
<comment type="subunit">
    <text evidence="6">Component of the PI(3,5)P2 regulatory complex at least composed of ATG18, SAC/FIG4, FAB1 and VAC14.</text>
</comment>
<reference evidence="11" key="1">
    <citation type="journal article" date="2015" name="Nat. Genet.">
        <title>The pineapple genome and the evolution of CAM photosynthesis.</title>
        <authorList>
            <person name="Ming R."/>
            <person name="VanBuren R."/>
            <person name="Wai C.M."/>
            <person name="Tang H."/>
            <person name="Schatz M.C."/>
            <person name="Bowers J.E."/>
            <person name="Lyons E."/>
            <person name="Wang M.L."/>
            <person name="Chen J."/>
            <person name="Biggers E."/>
            <person name="Zhang J."/>
            <person name="Huang L."/>
            <person name="Zhang L."/>
            <person name="Miao W."/>
            <person name="Zhang J."/>
            <person name="Ye Z."/>
            <person name="Miao C."/>
            <person name="Lin Z."/>
            <person name="Wang H."/>
            <person name="Zhou H."/>
            <person name="Yim W.C."/>
            <person name="Priest H.D."/>
            <person name="Zheng C."/>
            <person name="Woodhouse M."/>
            <person name="Edger P.P."/>
            <person name="Guyot R."/>
            <person name="Guo H.B."/>
            <person name="Guo H."/>
            <person name="Zheng G."/>
            <person name="Singh R."/>
            <person name="Sharma A."/>
            <person name="Min X."/>
            <person name="Zheng Y."/>
            <person name="Lee H."/>
            <person name="Gurtowski J."/>
            <person name="Sedlazeck F.J."/>
            <person name="Harkess A."/>
            <person name="McKain M.R."/>
            <person name="Liao Z."/>
            <person name="Fang J."/>
            <person name="Liu J."/>
            <person name="Zhang X."/>
            <person name="Zhang Q."/>
            <person name="Hu W."/>
            <person name="Qin Y."/>
            <person name="Wang K."/>
            <person name="Chen L.Y."/>
            <person name="Shirley N."/>
            <person name="Lin Y.R."/>
            <person name="Liu L.Y."/>
            <person name="Hernandez A.G."/>
            <person name="Wright C.L."/>
            <person name="Bulone V."/>
            <person name="Tuskan G.A."/>
            <person name="Heath K."/>
            <person name="Zee F."/>
            <person name="Moore P.H."/>
            <person name="Sunkar R."/>
            <person name="Leebens-Mack J.H."/>
            <person name="Mockler T."/>
            <person name="Bennetzen J.L."/>
            <person name="Freeling M."/>
            <person name="Sankoff D."/>
            <person name="Paterson A.H."/>
            <person name="Zhu X."/>
            <person name="Yang X."/>
            <person name="Smith J.A."/>
            <person name="Cushman J.C."/>
            <person name="Paull R.E."/>
            <person name="Yu Q."/>
        </authorList>
    </citation>
    <scope>NUCLEOTIDE SEQUENCE [LARGE SCALE GENOMIC DNA]</scope>
    <source>
        <strain evidence="11">cv. F153</strain>
    </source>
</reference>
<dbReference type="PROSITE" id="PS51455">
    <property type="entry name" value="PIPK"/>
    <property type="match status" value="1"/>
</dbReference>
<dbReference type="GeneID" id="109711024"/>
<dbReference type="Proteomes" id="UP000515123">
    <property type="component" value="Linkage group 5"/>
</dbReference>
<evidence type="ECO:0000259" key="10">
    <source>
        <dbReference type="PROSITE" id="PS51455"/>
    </source>
</evidence>
<evidence type="ECO:0000256" key="1">
    <source>
        <dbReference type="ARBA" id="ARBA00012009"/>
    </source>
</evidence>
<reference evidence="12" key="2">
    <citation type="submission" date="2025-08" db="UniProtKB">
        <authorList>
            <consortium name="RefSeq"/>
        </authorList>
    </citation>
    <scope>IDENTIFICATION</scope>
    <source>
        <tissue evidence="12">Leaf</tissue>
    </source>
</reference>
<evidence type="ECO:0000256" key="5">
    <source>
        <dbReference type="ARBA" id="ARBA00022840"/>
    </source>
</evidence>
<evidence type="ECO:0000256" key="7">
    <source>
        <dbReference type="ARBA" id="ARBA00077223"/>
    </source>
</evidence>
<evidence type="ECO:0000256" key="4">
    <source>
        <dbReference type="ARBA" id="ARBA00022777"/>
    </source>
</evidence>
<dbReference type="OrthoDB" id="158357at2759"/>
<name>A0A6P5F1E4_ANACO</name>
<keyword evidence="5 8" id="KW-0067">ATP-binding</keyword>
<organism evidence="11 12">
    <name type="scientific">Ananas comosus</name>
    <name type="common">Pineapple</name>
    <name type="synonym">Ananas ananas</name>
    <dbReference type="NCBI Taxonomy" id="4615"/>
    <lineage>
        <taxon>Eukaryota</taxon>
        <taxon>Viridiplantae</taxon>
        <taxon>Streptophyta</taxon>
        <taxon>Embryophyta</taxon>
        <taxon>Tracheophyta</taxon>
        <taxon>Spermatophyta</taxon>
        <taxon>Magnoliopsida</taxon>
        <taxon>Liliopsida</taxon>
        <taxon>Poales</taxon>
        <taxon>Bromeliaceae</taxon>
        <taxon>Bromelioideae</taxon>
        <taxon>Ananas</taxon>
    </lineage>
</organism>
<sequence>MSTLSREEEVEVLDTGQSQLNLQNVDHLKENGIGGSVNEVEVHSSHTMAPINSRILPASAEEKSNPLLLENHLDGDYGEVGHTNNLSSDGHSPSAGDDSDGTDNDTDSISPPISSVFYADPDIWMPPQPDDAENDAESVANNDDDDYQSDGTKWVQSSFPSIVDEEQQRNHNHKEERKRAMLEAMNGQFRMLVGRFLASEGIGFPESERSESWLDIVTSLSWEAAFFVRPDASEGKEMDPCSYVKVKCIASGTRQQSEVIKGLVFKKNAAHKHMPTKFNNPRLLLLRGVLGHSDVGLSSFNSMEQEKDHLEKSIGKMLETCHPEVILVEKTVSRNIQELLLKGGVTLVLDMKLHRLERIARCLGSPIISFADVLMKPKLNKCDFFHIEKFVEDHDSSEVGKRPSKTLMFFEGFPKPLGCTILLRGENSEELKKIKRVMHYTVFAAYHLILETSFFADQRVFLTDKNANKEENSVRSKTKPFVASDVAPIPDVSGPEGSTGIDASVHGLDIPISNGTLTKYTNGETLLNSYSHLEVSAVNSDNCLAGKSVGHGDVVDSSLPLKCEPLPSSVSETLKSFYGGHFCFDVLGAKTVDIPVPSSPKTSVHPEGTCKTSQEKLDDESCIINKDESIISKKEGQQSDVIRYSENQSADCSVKVRSNDEIVNILDPKSIVLLTSSQSIKKEAVCEQGQFSRINYYGFFDMSLGRYFRDILLNQKHICSSCGDPPEAHVYSYTHRNGNITVLVNQLPPEKCLSGERDGKIWMWTRCLRCEPQSMMKTSPRVSFSTESLSLSFGKFLELGFSSHFAAIKLKCGHSLHRDCLRFFGLGSKVAMFRYSSVEIYAACKPPATLEFHNPNRQEWLIEEARYVRDRGNLLFMKVAEKLEEFNSLLSTESTFSAHAEDFSEVTELLMKEKTEFEASVLKVVDYSGKSGTTVDELLDLNLLYQDLLLEHYVWDRRLNQLLLCKQVKQGDAALTSKSSIDNKISEDIPQVPEDSNHASVDVDEPSYSGINYVQDKQDKLGMALPEVIEDMSSKIFPANGISHSSDGSISEENVATGSDKDDQEVCMPVIDRNMQVGNSIQVIGESFLGNSTGLEVKTNDSFNDGGTNSLELKKEHGFLHDLKCRCEDTDRWIWAPFSESRLVYRKELQFGSLYKFNLINSYCPSHLPPVWQNSPEETNLMQFTIGPGGNVLSISEDEVSSIIAHALVISEDRRHFLDAVVDKEAGEGKEEFMSALEKSRSFSSESSGNSSYWSSTGSFDFEGNQLFSSFSSGSYSFSSSSSDELNSGSDSSSLLVSNELHPEIRINGKVVLKSKYTVTCICAKEFYNLRKKCCPSELAYISSLSRCKKWDAQGGKSKAFFAKTMDDRFIIKQIKKTEFESFLKFAPDYFKHVSHTLDTRSQTCLAKILGIYQVRQIKNGKEIRIDLMVMENLLFGRNVSRTYDLKGAVFSRHVSDSKGTGKVLLDQNFVEDMRLSPIYVGGKNKHLLQRAIWNDTAFLTSINVMDYSLLVGVDKQRHELVFGIIDYLRQYTWDKQLETWVKASLVVPKNVSPTVITPKEYRIRFRKFVTKYFLIVPDALSSEPCVVPCKFCTHGNSKLPRELDNKQMEQPIEACA</sequence>
<dbReference type="InterPro" id="IPR027409">
    <property type="entry name" value="GroEL-like_apical_dom_sf"/>
</dbReference>
<proteinExistence type="predicted"/>
<dbReference type="FunFam" id="3.50.7.10:FF:000007">
    <property type="entry name" value="1-phosphatidylinositol 3-phosphate 5-kinase isoform X1"/>
    <property type="match status" value="1"/>
</dbReference>
<dbReference type="InterPro" id="IPR027484">
    <property type="entry name" value="PInositol-4-P-5-kinase_N"/>
</dbReference>
<dbReference type="PANTHER" id="PTHR45748">
    <property type="entry name" value="1-PHOSPHATIDYLINOSITOL 3-PHOSPHATE 5-KINASE-RELATED"/>
    <property type="match status" value="1"/>
</dbReference>
<dbReference type="GO" id="GO:0000285">
    <property type="term" value="F:1-phosphatidylinositol-3-phosphate 5-kinase activity"/>
    <property type="evidence" value="ECO:0007669"/>
    <property type="project" value="UniProtKB-EC"/>
</dbReference>
<evidence type="ECO:0000313" key="12">
    <source>
        <dbReference type="RefSeq" id="XP_020089487.1"/>
    </source>
</evidence>
<dbReference type="SUPFAM" id="SSF52029">
    <property type="entry name" value="GroEL apical domain-like"/>
    <property type="match status" value="1"/>
</dbReference>
<evidence type="ECO:0000256" key="8">
    <source>
        <dbReference type="PROSITE-ProRule" id="PRU00781"/>
    </source>
</evidence>
<dbReference type="EC" id="2.7.1.150" evidence="1"/>
<evidence type="ECO:0000256" key="6">
    <source>
        <dbReference type="ARBA" id="ARBA00023464"/>
    </source>
</evidence>
<keyword evidence="2 8" id="KW-0808">Transferase</keyword>
<dbReference type="CDD" id="cd03334">
    <property type="entry name" value="Fab1_TCP"/>
    <property type="match status" value="1"/>
</dbReference>
<dbReference type="InterPro" id="IPR002423">
    <property type="entry name" value="Cpn60/GroEL/TCP-1"/>
</dbReference>
<evidence type="ECO:0000256" key="2">
    <source>
        <dbReference type="ARBA" id="ARBA00022679"/>
    </source>
</evidence>
<dbReference type="SUPFAM" id="SSF54849">
    <property type="entry name" value="GroEL-intermediate domain like"/>
    <property type="match status" value="1"/>
</dbReference>
<dbReference type="GO" id="GO:0010008">
    <property type="term" value="C:endosome membrane"/>
    <property type="evidence" value="ECO:0007669"/>
    <property type="project" value="TreeGrafter"/>
</dbReference>
<dbReference type="InterPro" id="IPR027410">
    <property type="entry name" value="TCP-1-like_intermed_sf"/>
</dbReference>